<keyword evidence="3" id="KW-1185">Reference proteome</keyword>
<gene>
    <name evidence="2" type="ORF">HKT18_13030</name>
</gene>
<feature type="chain" id="PRO_5030546902" evidence="1">
    <location>
        <begin position="19"/>
        <end position="153"/>
    </location>
</feature>
<dbReference type="EMBL" id="JABEVX010000010">
    <property type="protein sequence ID" value="NNT73142.1"/>
    <property type="molecule type" value="Genomic_DNA"/>
</dbReference>
<dbReference type="RefSeq" id="WP_171223304.1">
    <property type="nucleotide sequence ID" value="NZ_CP121446.1"/>
</dbReference>
<evidence type="ECO:0000313" key="2">
    <source>
        <dbReference type="EMBL" id="NNT73142.1"/>
    </source>
</evidence>
<evidence type="ECO:0000256" key="1">
    <source>
        <dbReference type="SAM" id="SignalP"/>
    </source>
</evidence>
<sequence length="153" mass="18009">MKLALIKILLLFCCLSYSQNSIVNLDSINWEKENVNWEKNIFSEPEFVNKLEVSKSDNSMNLYASMQKECRIFGYQKPNKNSKKMILLSIWTFDVEDNPSNCPFGSYYETSSMDMELKYLGKENSFVKAALIKDQKQIAIVYFEKKWVEFVNY</sequence>
<reference evidence="2 3" key="1">
    <citation type="submission" date="2020-05" db="EMBL/GenBank/DDBJ databases">
        <title>Draft genome of Flavobacterium sp. IMCC34852.</title>
        <authorList>
            <person name="Song J."/>
            <person name="Cho J.-C."/>
        </authorList>
    </citation>
    <scope>NUCLEOTIDE SEQUENCE [LARGE SCALE GENOMIC DNA]</scope>
    <source>
        <strain evidence="2 3">IMCC34852</strain>
    </source>
</reference>
<protein>
    <submittedName>
        <fullName evidence="2">Uncharacterized protein</fullName>
    </submittedName>
</protein>
<name>A0A7Y3W032_9FLAO</name>
<proteinExistence type="predicted"/>
<dbReference type="Proteomes" id="UP000536509">
    <property type="component" value="Unassembled WGS sequence"/>
</dbReference>
<keyword evidence="1" id="KW-0732">Signal</keyword>
<feature type="signal peptide" evidence="1">
    <location>
        <begin position="1"/>
        <end position="18"/>
    </location>
</feature>
<organism evidence="2 3">
    <name type="scientific">Flavobacterium rivulicola</name>
    <dbReference type="NCBI Taxonomy" id="2732161"/>
    <lineage>
        <taxon>Bacteria</taxon>
        <taxon>Pseudomonadati</taxon>
        <taxon>Bacteroidota</taxon>
        <taxon>Flavobacteriia</taxon>
        <taxon>Flavobacteriales</taxon>
        <taxon>Flavobacteriaceae</taxon>
        <taxon>Flavobacterium</taxon>
    </lineage>
</organism>
<dbReference type="AlphaFoldDB" id="A0A7Y3W032"/>
<evidence type="ECO:0000313" key="3">
    <source>
        <dbReference type="Proteomes" id="UP000536509"/>
    </source>
</evidence>
<accession>A0A7Y3W032</accession>
<comment type="caution">
    <text evidence="2">The sequence shown here is derived from an EMBL/GenBank/DDBJ whole genome shotgun (WGS) entry which is preliminary data.</text>
</comment>